<evidence type="ECO:0000256" key="13">
    <source>
        <dbReference type="ARBA" id="ARBA00023268"/>
    </source>
</evidence>
<dbReference type="GO" id="GO:0008685">
    <property type="term" value="F:2-C-methyl-D-erythritol 2,4-cyclodiphosphate synthase activity"/>
    <property type="evidence" value="ECO:0007669"/>
    <property type="project" value="UniProtKB-UniRule"/>
</dbReference>
<evidence type="ECO:0000256" key="9">
    <source>
        <dbReference type="ARBA" id="ARBA00022695"/>
    </source>
</evidence>
<dbReference type="NCBIfam" id="TIGR00151">
    <property type="entry name" value="ispF"/>
    <property type="match status" value="1"/>
</dbReference>
<comment type="pathway">
    <text evidence="5 14">Isoprenoid biosynthesis; isopentenyl diphosphate biosynthesis via DXP pathway; isopentenyl diphosphate from 1-deoxy-D-xylulose 5-phosphate: step 2/6.</text>
</comment>
<dbReference type="Pfam" id="PF01128">
    <property type="entry name" value="IspD"/>
    <property type="match status" value="1"/>
</dbReference>
<keyword evidence="12 14" id="KW-0456">Lyase</keyword>
<dbReference type="PROSITE" id="PS01350">
    <property type="entry name" value="ISPF"/>
    <property type="match status" value="1"/>
</dbReference>
<comment type="cofactor">
    <cofactor evidence="3 14">
        <name>a divalent metal cation</name>
        <dbReference type="ChEBI" id="CHEBI:60240"/>
    </cofactor>
</comment>
<dbReference type="AlphaFoldDB" id="A0AA41XFI2"/>
<evidence type="ECO:0000256" key="2">
    <source>
        <dbReference type="ARBA" id="ARBA00001282"/>
    </source>
</evidence>
<reference evidence="16" key="1">
    <citation type="submission" date="2022-08" db="EMBL/GenBank/DDBJ databases">
        <authorList>
            <person name="Deng Y."/>
            <person name="Han X.-F."/>
            <person name="Zhang Y.-Q."/>
        </authorList>
    </citation>
    <scope>NUCLEOTIDE SEQUENCE</scope>
    <source>
        <strain evidence="16">CPCC 203407</strain>
    </source>
</reference>
<dbReference type="InterPro" id="IPR001228">
    <property type="entry name" value="IspD"/>
</dbReference>
<feature type="binding site" evidence="14">
    <location>
        <position position="388"/>
    </location>
    <ligand>
        <name>4-CDP-2-C-methyl-D-erythritol 2-phosphate</name>
        <dbReference type="ChEBI" id="CHEBI:57919"/>
    </ligand>
</feature>
<dbReference type="InterPro" id="IPR003526">
    <property type="entry name" value="MECDP_synthase"/>
</dbReference>
<keyword evidence="10 14" id="KW-0479">Metal-binding</keyword>
<comment type="catalytic activity">
    <reaction evidence="2 14">
        <text>2-C-methyl-D-erythritol 4-phosphate + CTP + H(+) = 4-CDP-2-C-methyl-D-erythritol + diphosphate</text>
        <dbReference type="Rhea" id="RHEA:13429"/>
        <dbReference type="ChEBI" id="CHEBI:15378"/>
        <dbReference type="ChEBI" id="CHEBI:33019"/>
        <dbReference type="ChEBI" id="CHEBI:37563"/>
        <dbReference type="ChEBI" id="CHEBI:57823"/>
        <dbReference type="ChEBI" id="CHEBI:58262"/>
        <dbReference type="EC" id="2.7.7.60"/>
    </reaction>
</comment>
<evidence type="ECO:0000256" key="5">
    <source>
        <dbReference type="ARBA" id="ARBA00004787"/>
    </source>
</evidence>
<dbReference type="SUPFAM" id="SSF69765">
    <property type="entry name" value="IpsF-like"/>
    <property type="match status" value="1"/>
</dbReference>
<evidence type="ECO:0000256" key="10">
    <source>
        <dbReference type="ARBA" id="ARBA00022723"/>
    </source>
</evidence>
<dbReference type="GO" id="GO:0046872">
    <property type="term" value="F:metal ion binding"/>
    <property type="evidence" value="ECO:0007669"/>
    <property type="project" value="UniProtKB-KW"/>
</dbReference>
<comment type="function">
    <text evidence="14">Bifunctional enzyme that catalyzes the formation of 4-diphosphocytidyl-2-C-methyl-D-erythritol from CTP and 2-C-methyl-D-erythritol 4-phosphate (MEP) (IspD), and catalyzes the conversion of 4-diphosphocytidyl-2-C-methyl-D-erythritol 2-phosphate (CDP-ME2P) to 2-C-methyl-D-erythritol 2,4-cyclodiphosphate (ME-CPP) with a corresponding release of cytidine 5-monophosphate (CMP) (IspF).</text>
</comment>
<comment type="similarity">
    <text evidence="6">Belongs to the IspF family.</text>
</comment>
<feature type="binding site" evidence="14">
    <location>
        <position position="250"/>
    </location>
    <ligand>
        <name>a divalent metal cation</name>
        <dbReference type="ChEBI" id="CHEBI:60240"/>
    </ligand>
</feature>
<evidence type="ECO:0000256" key="3">
    <source>
        <dbReference type="ARBA" id="ARBA00001968"/>
    </source>
</evidence>
<comment type="catalytic activity">
    <reaction evidence="1 14">
        <text>4-CDP-2-C-methyl-D-erythritol 2-phosphate = 2-C-methyl-D-erythritol 2,4-cyclic diphosphate + CMP</text>
        <dbReference type="Rhea" id="RHEA:23864"/>
        <dbReference type="ChEBI" id="CHEBI:57919"/>
        <dbReference type="ChEBI" id="CHEBI:58483"/>
        <dbReference type="ChEBI" id="CHEBI:60377"/>
        <dbReference type="EC" id="4.6.1.12"/>
    </reaction>
</comment>
<organism evidence="16 17">
    <name type="scientific">Herbiconiux oxytropis</name>
    <dbReference type="NCBI Taxonomy" id="2970915"/>
    <lineage>
        <taxon>Bacteria</taxon>
        <taxon>Bacillati</taxon>
        <taxon>Actinomycetota</taxon>
        <taxon>Actinomycetes</taxon>
        <taxon>Micrococcales</taxon>
        <taxon>Microbacteriaceae</taxon>
        <taxon>Herbiconiux</taxon>
    </lineage>
</organism>
<gene>
    <name evidence="16" type="primary">ispD</name>
    <name evidence="14" type="synonym">ispDF</name>
    <name evidence="16" type="ORF">N1028_02430</name>
</gene>
<dbReference type="EC" id="2.7.7.60" evidence="14"/>
<dbReference type="EMBL" id="JANLCK010000001">
    <property type="protein sequence ID" value="MCS5724743.1"/>
    <property type="molecule type" value="Genomic_DNA"/>
</dbReference>
<dbReference type="InterPro" id="IPR018294">
    <property type="entry name" value="ISPD_synthase_CS"/>
</dbReference>
<evidence type="ECO:0000256" key="7">
    <source>
        <dbReference type="ARBA" id="ARBA00009789"/>
    </source>
</evidence>
<evidence type="ECO:0000259" key="15">
    <source>
        <dbReference type="Pfam" id="PF02542"/>
    </source>
</evidence>
<feature type="binding site" evidence="14">
    <location>
        <position position="291"/>
    </location>
    <ligand>
        <name>a divalent metal cation</name>
        <dbReference type="ChEBI" id="CHEBI:60240"/>
    </ligand>
</feature>
<feature type="domain" description="2-C-methyl-D-erythritol 2,4-cyclodiphosphate synthase" evidence="15">
    <location>
        <begin position="241"/>
        <end position="400"/>
    </location>
</feature>
<dbReference type="InterPro" id="IPR050088">
    <property type="entry name" value="IspD/TarI_cytidylyltransf_bact"/>
</dbReference>
<comment type="similarity">
    <text evidence="14">In the N-terminal section; belongs to the IspD/TarI cytidylyltransferase family. IspD subfamily.</text>
</comment>
<dbReference type="FunFam" id="3.90.550.10:FF:000003">
    <property type="entry name" value="2-C-methyl-D-erythritol 4-phosphate cytidylyltransferase"/>
    <property type="match status" value="1"/>
</dbReference>
<name>A0AA41XFI2_9MICO</name>
<dbReference type="HAMAP" id="MF_00108">
    <property type="entry name" value="IspD"/>
    <property type="match status" value="1"/>
</dbReference>
<dbReference type="InterPro" id="IPR034683">
    <property type="entry name" value="IspD/TarI"/>
</dbReference>
<proteinExistence type="inferred from homology"/>
<dbReference type="GO" id="GO:0050518">
    <property type="term" value="F:2-C-methyl-D-erythritol 4-phosphate cytidylyltransferase activity"/>
    <property type="evidence" value="ECO:0007669"/>
    <property type="project" value="UniProtKB-UniRule"/>
</dbReference>
<dbReference type="HAMAP" id="MF_01520">
    <property type="entry name" value="IspDF"/>
    <property type="match status" value="1"/>
</dbReference>
<evidence type="ECO:0000256" key="6">
    <source>
        <dbReference type="ARBA" id="ARBA00008480"/>
    </source>
</evidence>
<feature type="binding site" evidence="14">
    <location>
        <begin position="378"/>
        <end position="381"/>
    </location>
    <ligand>
        <name>4-CDP-2-C-methyl-D-erythritol 2-phosphate</name>
        <dbReference type="ChEBI" id="CHEBI:57919"/>
    </ligand>
</feature>
<dbReference type="EC" id="4.6.1.12" evidence="14"/>
<dbReference type="SUPFAM" id="SSF53448">
    <property type="entry name" value="Nucleotide-diphospho-sugar transferases"/>
    <property type="match status" value="1"/>
</dbReference>
<evidence type="ECO:0000256" key="1">
    <source>
        <dbReference type="ARBA" id="ARBA00000200"/>
    </source>
</evidence>
<evidence type="ECO:0000313" key="16">
    <source>
        <dbReference type="EMBL" id="MCS5724743.1"/>
    </source>
</evidence>
<dbReference type="Pfam" id="PF02542">
    <property type="entry name" value="YgbB"/>
    <property type="match status" value="1"/>
</dbReference>
<comment type="similarity">
    <text evidence="7">Belongs to the IspD/TarI cytidylyltransferase family. IspD subfamily.</text>
</comment>
<evidence type="ECO:0000256" key="11">
    <source>
        <dbReference type="ARBA" id="ARBA00023229"/>
    </source>
</evidence>
<evidence type="ECO:0000256" key="12">
    <source>
        <dbReference type="ARBA" id="ARBA00023239"/>
    </source>
</evidence>
<evidence type="ECO:0000256" key="14">
    <source>
        <dbReference type="HAMAP-Rule" id="MF_01520"/>
    </source>
</evidence>
<feature type="binding site" evidence="14">
    <location>
        <begin position="305"/>
        <end position="307"/>
    </location>
    <ligand>
        <name>4-CDP-2-C-methyl-D-erythritol 2-phosphate</name>
        <dbReference type="ChEBI" id="CHEBI:57919"/>
    </ligand>
</feature>
<dbReference type="GO" id="GO:0019288">
    <property type="term" value="P:isopentenyl diphosphate biosynthetic process, methylerythritol 4-phosphate pathway"/>
    <property type="evidence" value="ECO:0007669"/>
    <property type="project" value="UniProtKB-UniRule"/>
</dbReference>
<dbReference type="PANTHER" id="PTHR32125">
    <property type="entry name" value="2-C-METHYL-D-ERYTHRITOL 4-PHOSPHATE CYTIDYLYLTRANSFERASE, CHLOROPLASTIC"/>
    <property type="match status" value="1"/>
</dbReference>
<feature type="region of interest" description="2-C-methyl-D-erythritol 4-phosphate cytidylyltransferase" evidence="14">
    <location>
        <begin position="1"/>
        <end position="241"/>
    </location>
</feature>
<feature type="site" description="Positions MEP for the nucleophilic attack" evidence="14">
    <location>
        <position position="158"/>
    </location>
</feature>
<feature type="binding site" evidence="14">
    <location>
        <begin position="248"/>
        <end position="250"/>
    </location>
    <ligand>
        <name>4-CDP-2-C-methyl-D-erythritol 2-phosphate</name>
        <dbReference type="ChEBI" id="CHEBI:57919"/>
    </ligand>
</feature>
<evidence type="ECO:0000313" key="17">
    <source>
        <dbReference type="Proteomes" id="UP001165587"/>
    </source>
</evidence>
<accession>A0AA41XFI2</accession>
<evidence type="ECO:0000256" key="8">
    <source>
        <dbReference type="ARBA" id="ARBA00022679"/>
    </source>
</evidence>
<dbReference type="PANTHER" id="PTHR32125:SF4">
    <property type="entry name" value="2-C-METHYL-D-ERYTHRITOL 4-PHOSPHATE CYTIDYLYLTRANSFERASE, CHLOROPLASTIC"/>
    <property type="match status" value="1"/>
</dbReference>
<protein>
    <recommendedName>
        <fullName evidence="14">Bifunctional enzyme IspD/IspF</fullName>
    </recommendedName>
    <domain>
        <recommendedName>
            <fullName evidence="14">2-C-methyl-D-erythritol 4-phosphate cytidylyltransferase</fullName>
            <ecNumber evidence="14">2.7.7.60</ecNumber>
        </recommendedName>
        <alternativeName>
            <fullName evidence="14">4-diphosphocytidyl-2C-methyl-D-erythritol synthase</fullName>
        </alternativeName>
        <alternativeName>
            <fullName evidence="14">MEP cytidylyltransferase</fullName>
            <shortName evidence="14">MCT</shortName>
        </alternativeName>
    </domain>
    <domain>
        <recommendedName>
            <fullName evidence="14">2-C-methyl-D-erythritol 2,4-cyclodiphosphate synthase</fullName>
            <shortName evidence="14">MECDP-synthase</shortName>
            <shortName evidence="14">MECPP-synthase</shortName>
            <shortName evidence="14">MECPS</shortName>
            <ecNumber evidence="14">4.6.1.12</ecNumber>
        </recommendedName>
    </domain>
</protein>
<feature type="site" description="Transition state stabilizer" evidence="14">
    <location>
        <position position="379"/>
    </location>
</feature>
<comment type="caution">
    <text evidence="16">The sequence shown here is derived from an EMBL/GenBank/DDBJ whole genome shotgun (WGS) entry which is preliminary data.</text>
</comment>
<dbReference type="PROSITE" id="PS01295">
    <property type="entry name" value="ISPD"/>
    <property type="match status" value="1"/>
</dbReference>
<dbReference type="Gene3D" id="3.90.550.10">
    <property type="entry name" value="Spore Coat Polysaccharide Biosynthesis Protein SpsA, Chain A"/>
    <property type="match status" value="1"/>
</dbReference>
<dbReference type="Proteomes" id="UP001165587">
    <property type="component" value="Unassembled WGS sequence"/>
</dbReference>
<sequence length="404" mass="40941">MSSPAPSIGVVVVAAGSGTRLGRATPKAFVEVAGRSILSWAMDSVRGISEPIELVVVVPAALVEAARSQLASLGLPFAAVAGGTTRQQSVQAGLSVLGDGVDVVLVHDAARPFTPVEVFERVIAAVRSTGSGVIPGQPVIDTIKGVDRSGLVLETVDRSRLTAVQTPQGFPRAQLAEAYERAVEDVTDDAALVQQLGGSVSVVAGDPLSFKITTPHDLEHAEELAARTAGADSAGSSMMRIRTGIGVDAHAFSSSSPTSSGEGGGELWLAGLHWPGERGLAGHSDGDVVAHAICDALLSASGLGDLGSCFGTSDPELAGAHGEVFLRRTLALLTESGFTVVNVAVQLVGNRPRFAPRKPEADALLTALLGAPVAVSATTTDGLGSPGRGEGLTAIATALLLAPR</sequence>
<comment type="similarity">
    <text evidence="14">In the C-terminal section; belongs to the IspF family.</text>
</comment>
<dbReference type="CDD" id="cd00554">
    <property type="entry name" value="MECDP_synthase"/>
    <property type="match status" value="1"/>
</dbReference>
<keyword evidence="17" id="KW-1185">Reference proteome</keyword>
<feature type="site" description="Transition state stabilizer" evidence="14">
    <location>
        <position position="27"/>
    </location>
</feature>
<dbReference type="FunFam" id="3.30.1330.50:FF:000003">
    <property type="entry name" value="2-C-methyl-D-erythritol 2,4-cyclodiphosphate synthase"/>
    <property type="match status" value="1"/>
</dbReference>
<dbReference type="InterPro" id="IPR026596">
    <property type="entry name" value="IspD/F"/>
</dbReference>
<dbReference type="CDD" id="cd02516">
    <property type="entry name" value="CDP-ME_synthetase"/>
    <property type="match status" value="1"/>
</dbReference>
<dbReference type="Gene3D" id="3.30.1330.50">
    <property type="entry name" value="2-C-methyl-D-erythritol 2,4-cyclodiphosphate synthase"/>
    <property type="match status" value="1"/>
</dbReference>
<keyword evidence="11 14" id="KW-0414">Isoprene biosynthesis</keyword>
<keyword evidence="9 14" id="KW-0548">Nucleotidyltransferase</keyword>
<feature type="site" description="Transition state stabilizer" evidence="14">
    <location>
        <position position="283"/>
    </location>
</feature>
<dbReference type="HAMAP" id="MF_00107">
    <property type="entry name" value="IspF"/>
    <property type="match status" value="1"/>
</dbReference>
<keyword evidence="8 14" id="KW-0808">Transferase</keyword>
<feature type="binding site" evidence="14">
    <location>
        <begin position="283"/>
        <end position="284"/>
    </location>
    <ligand>
        <name>4-CDP-2-C-methyl-D-erythritol 2-phosphate</name>
        <dbReference type="ChEBI" id="CHEBI:57919"/>
    </ligand>
</feature>
<dbReference type="InterPro" id="IPR036571">
    <property type="entry name" value="MECDP_synthase_sf"/>
</dbReference>
<feature type="site" description="Positions MEP for the nucleophilic attack" evidence="14">
    <location>
        <position position="211"/>
    </location>
</feature>
<feature type="binding site" evidence="14">
    <location>
        <position position="248"/>
    </location>
    <ligand>
        <name>a divalent metal cation</name>
        <dbReference type="ChEBI" id="CHEBI:60240"/>
    </ligand>
</feature>
<dbReference type="RefSeq" id="WP_259525172.1">
    <property type="nucleotide sequence ID" value="NZ_JANLCK010000001.1"/>
</dbReference>
<feature type="region of interest" description="2-C-methyl-D-erythritol 2,4-cyclodiphosphate synthase" evidence="14">
    <location>
        <begin position="242"/>
        <end position="404"/>
    </location>
</feature>
<feature type="site" description="Transition state stabilizer" evidence="14">
    <location>
        <position position="20"/>
    </location>
</feature>
<dbReference type="NCBIfam" id="TIGR00453">
    <property type="entry name" value="ispD"/>
    <property type="match status" value="1"/>
</dbReference>
<keyword evidence="13 14" id="KW-0511">Multifunctional enzyme</keyword>
<comment type="pathway">
    <text evidence="4 14">Isoprenoid biosynthesis; isopentenyl diphosphate biosynthesis via DXP pathway; isopentenyl diphosphate from 1-deoxy-D-xylulose 5-phosphate: step 4/6.</text>
</comment>
<dbReference type="GO" id="GO:0016114">
    <property type="term" value="P:terpenoid biosynthetic process"/>
    <property type="evidence" value="ECO:0007669"/>
    <property type="project" value="InterPro"/>
</dbReference>
<dbReference type="InterPro" id="IPR029044">
    <property type="entry name" value="Nucleotide-diphossugar_trans"/>
</dbReference>
<evidence type="ECO:0000256" key="4">
    <source>
        <dbReference type="ARBA" id="ARBA00004709"/>
    </source>
</evidence>
<dbReference type="InterPro" id="IPR020555">
    <property type="entry name" value="MECDP_synthase_CS"/>
</dbReference>
<comment type="caution">
    <text evidence="14">Lacks conserved residue(s) required for the propagation of feature annotation.</text>
</comment>